<dbReference type="OrthoDB" id="10027013at2759"/>
<dbReference type="InterPro" id="IPR029063">
    <property type="entry name" value="SAM-dependent_MTases_sf"/>
</dbReference>
<protein>
    <recommendedName>
        <fullName evidence="1">Methyltransferase type 11 domain-containing protein</fullName>
    </recommendedName>
</protein>
<dbReference type="PANTHER" id="PTHR44575">
    <property type="entry name" value="OS01G0589200 PROTEIN"/>
    <property type="match status" value="1"/>
</dbReference>
<name>A0A565CG74_9BRAS</name>
<dbReference type="EMBL" id="CABITT030000007">
    <property type="protein sequence ID" value="VVB12673.1"/>
    <property type="molecule type" value="Genomic_DNA"/>
</dbReference>
<evidence type="ECO:0000313" key="3">
    <source>
        <dbReference type="Proteomes" id="UP000489600"/>
    </source>
</evidence>
<dbReference type="AlphaFoldDB" id="A0A565CG74"/>
<evidence type="ECO:0000259" key="1">
    <source>
        <dbReference type="Pfam" id="PF08241"/>
    </source>
</evidence>
<keyword evidence="3" id="KW-1185">Reference proteome</keyword>
<comment type="caution">
    <text evidence="2">The sequence shown here is derived from an EMBL/GenBank/DDBJ whole genome shotgun (WGS) entry which is preliminary data.</text>
</comment>
<dbReference type="Proteomes" id="UP000489600">
    <property type="component" value="Unassembled WGS sequence"/>
</dbReference>
<dbReference type="GO" id="GO:0008757">
    <property type="term" value="F:S-adenosylmethionine-dependent methyltransferase activity"/>
    <property type="evidence" value="ECO:0007669"/>
    <property type="project" value="InterPro"/>
</dbReference>
<proteinExistence type="predicted"/>
<accession>A0A565CG74</accession>
<organism evidence="2 3">
    <name type="scientific">Arabis nemorensis</name>
    <dbReference type="NCBI Taxonomy" id="586526"/>
    <lineage>
        <taxon>Eukaryota</taxon>
        <taxon>Viridiplantae</taxon>
        <taxon>Streptophyta</taxon>
        <taxon>Embryophyta</taxon>
        <taxon>Tracheophyta</taxon>
        <taxon>Spermatophyta</taxon>
        <taxon>Magnoliopsida</taxon>
        <taxon>eudicotyledons</taxon>
        <taxon>Gunneridae</taxon>
        <taxon>Pentapetalae</taxon>
        <taxon>rosids</taxon>
        <taxon>malvids</taxon>
        <taxon>Brassicales</taxon>
        <taxon>Brassicaceae</taxon>
        <taxon>Arabideae</taxon>
        <taxon>Arabis</taxon>
    </lineage>
</organism>
<reference evidence="2" key="1">
    <citation type="submission" date="2019-07" db="EMBL/GenBank/DDBJ databases">
        <authorList>
            <person name="Dittberner H."/>
        </authorList>
    </citation>
    <scope>NUCLEOTIDE SEQUENCE [LARGE SCALE GENOMIC DNA]</scope>
</reference>
<feature type="domain" description="Methyltransferase type 11" evidence="1">
    <location>
        <begin position="39"/>
        <end position="130"/>
    </location>
</feature>
<dbReference type="InterPro" id="IPR013216">
    <property type="entry name" value="Methyltransf_11"/>
</dbReference>
<dbReference type="Gene3D" id="3.40.50.150">
    <property type="entry name" value="Vaccinia Virus protein VP39"/>
    <property type="match status" value="1"/>
</dbReference>
<dbReference type="SUPFAM" id="SSF53335">
    <property type="entry name" value="S-adenosyl-L-methionine-dependent methyltransferases"/>
    <property type="match status" value="1"/>
</dbReference>
<dbReference type="PANTHER" id="PTHR44575:SF2">
    <property type="entry name" value="OS01G0589200 PROTEIN"/>
    <property type="match status" value="1"/>
</dbReference>
<dbReference type="Pfam" id="PF08241">
    <property type="entry name" value="Methyltransf_11"/>
    <property type="match status" value="1"/>
</dbReference>
<gene>
    <name evidence="2" type="ORF">ANE_LOCUS23117</name>
</gene>
<sequence>MAGLFDKQADLYLDARPNYPAEWFSKLANLTDHHALAWDAATGNGQAALAVADHYERVIATDLSESQLKLATPHPKIDYRHIPSSMTDDELVELIGGENSVDLITVAQAVHWFDLPKFYAIAKRVLRKPG</sequence>
<dbReference type="CDD" id="cd02440">
    <property type="entry name" value="AdoMet_MTases"/>
    <property type="match status" value="1"/>
</dbReference>
<evidence type="ECO:0000313" key="2">
    <source>
        <dbReference type="EMBL" id="VVB12673.1"/>
    </source>
</evidence>